<evidence type="ECO:0000259" key="1">
    <source>
        <dbReference type="Pfam" id="PF08955"/>
    </source>
</evidence>
<accession>A0A5S5C620</accession>
<reference evidence="2 3" key="1">
    <citation type="submission" date="2019-07" db="EMBL/GenBank/DDBJ databases">
        <title>Genomic Encyclopedia of Type Strains, Phase III (KMG-III): the genomes of soil and plant-associated and newly described type strains.</title>
        <authorList>
            <person name="Whitman W."/>
        </authorList>
    </citation>
    <scope>NUCLEOTIDE SEQUENCE [LARGE SCALE GENOMIC DNA]</scope>
    <source>
        <strain evidence="2 3">BL24</strain>
    </source>
</reference>
<proteinExistence type="predicted"/>
<feature type="domain" description="Bypass of forespore C C-terminal" evidence="1">
    <location>
        <begin position="136"/>
        <end position="212"/>
    </location>
</feature>
<dbReference type="AlphaFoldDB" id="A0A5S5C620"/>
<comment type="caution">
    <text evidence="2">The sequence shown here is derived from an EMBL/GenBank/DDBJ whole genome shotgun (WGS) entry which is preliminary data.</text>
</comment>
<evidence type="ECO:0000313" key="3">
    <source>
        <dbReference type="Proteomes" id="UP000323257"/>
    </source>
</evidence>
<evidence type="ECO:0000313" key="2">
    <source>
        <dbReference type="EMBL" id="TYP73836.1"/>
    </source>
</evidence>
<dbReference type="InterPro" id="IPR038117">
    <property type="entry name" value="BofC_C_sf"/>
</dbReference>
<organism evidence="2 3">
    <name type="scientific">Paenibacillus methanolicus</name>
    <dbReference type="NCBI Taxonomy" id="582686"/>
    <lineage>
        <taxon>Bacteria</taxon>
        <taxon>Bacillati</taxon>
        <taxon>Bacillota</taxon>
        <taxon>Bacilli</taxon>
        <taxon>Bacillales</taxon>
        <taxon>Paenibacillaceae</taxon>
        <taxon>Paenibacillus</taxon>
    </lineage>
</organism>
<name>A0A5S5C620_9BACL</name>
<gene>
    <name evidence="2" type="ORF">BCM02_106112</name>
</gene>
<dbReference type="InterPro" id="IPR015050">
    <property type="entry name" value="BofC_C"/>
</dbReference>
<dbReference type="EMBL" id="VNHS01000006">
    <property type="protein sequence ID" value="TYP73836.1"/>
    <property type="molecule type" value="Genomic_DNA"/>
</dbReference>
<protein>
    <submittedName>
        <fullName evidence="2">Forespore regulator of the sigma-K checkpoint</fullName>
    </submittedName>
</protein>
<keyword evidence="3" id="KW-1185">Reference proteome</keyword>
<dbReference type="Pfam" id="PF08955">
    <property type="entry name" value="BofC_C"/>
    <property type="match status" value="1"/>
</dbReference>
<dbReference type="Proteomes" id="UP000323257">
    <property type="component" value="Unassembled WGS sequence"/>
</dbReference>
<dbReference type="Gene3D" id="3.30.70.1740">
    <property type="entry name" value="Bypass-of-forespore C, C-terminal domain"/>
    <property type="match status" value="1"/>
</dbReference>
<sequence length="227" mass="25888">MEFSLWKQLKKRLRRRGRPSWQLGCLWVAVIAFSSSSQAVHVYATELPNSETWFDSQSDQRGTAGDRLQSGSVIEMLSNQAGDLTVELRRVYLCGDEREALGTMGSRQVLGLMRRHPQWTALLEPDGQVVMEERIDDLSDACKKTATFSMDKTGRLSLFDGPPKKEKVLRTFFQLDVNFMESSLPRDQLDQLTAGIRVTDKDEYNSVLSTFSDYAADRSEKVMKRTY</sequence>
<dbReference type="RefSeq" id="WP_246183438.1">
    <property type="nucleotide sequence ID" value="NZ_VNHS01000006.1"/>
</dbReference>